<evidence type="ECO:0000313" key="4">
    <source>
        <dbReference type="EMBL" id="QEH31927.1"/>
    </source>
</evidence>
<feature type="domain" description="Response regulatory" evidence="3">
    <location>
        <begin position="13"/>
        <end position="130"/>
    </location>
</feature>
<evidence type="ECO:0000259" key="3">
    <source>
        <dbReference type="PROSITE" id="PS50110"/>
    </source>
</evidence>
<keyword evidence="2" id="KW-0597">Phosphoprotein</keyword>
<keyword evidence="5" id="KW-1185">Reference proteome</keyword>
<evidence type="ECO:0000256" key="2">
    <source>
        <dbReference type="PROSITE-ProRule" id="PRU00169"/>
    </source>
</evidence>
<name>A0A5B9VVH0_9BACT</name>
<feature type="modified residue" description="4-aspartylphosphate" evidence="2">
    <location>
        <position position="63"/>
    </location>
</feature>
<dbReference type="SMART" id="SM00448">
    <property type="entry name" value="REC"/>
    <property type="match status" value="1"/>
</dbReference>
<protein>
    <submittedName>
        <fullName evidence="4">Phosphoserine phosphatase RsbP</fullName>
        <ecNumber evidence="4">3.1.3.3</ecNumber>
    </submittedName>
</protein>
<dbReference type="KEGG" id="agv:OJF2_03940"/>
<dbReference type="InterPro" id="IPR011006">
    <property type="entry name" value="CheY-like_superfamily"/>
</dbReference>
<organism evidence="4 5">
    <name type="scientific">Aquisphaera giovannonii</name>
    <dbReference type="NCBI Taxonomy" id="406548"/>
    <lineage>
        <taxon>Bacteria</taxon>
        <taxon>Pseudomonadati</taxon>
        <taxon>Planctomycetota</taxon>
        <taxon>Planctomycetia</taxon>
        <taxon>Isosphaerales</taxon>
        <taxon>Isosphaeraceae</taxon>
        <taxon>Aquisphaera</taxon>
    </lineage>
</organism>
<dbReference type="InterPro" id="IPR052016">
    <property type="entry name" value="Bact_Sigma-Reg"/>
</dbReference>
<dbReference type="PANTHER" id="PTHR43156">
    <property type="entry name" value="STAGE II SPORULATION PROTEIN E-RELATED"/>
    <property type="match status" value="1"/>
</dbReference>
<dbReference type="SMART" id="SM00331">
    <property type="entry name" value="PP2C_SIG"/>
    <property type="match status" value="1"/>
</dbReference>
<dbReference type="Pfam" id="PF00072">
    <property type="entry name" value="Response_reg"/>
    <property type="match status" value="1"/>
</dbReference>
<keyword evidence="1 4" id="KW-0378">Hydrolase</keyword>
<dbReference type="GO" id="GO:0016791">
    <property type="term" value="F:phosphatase activity"/>
    <property type="evidence" value="ECO:0007669"/>
    <property type="project" value="TreeGrafter"/>
</dbReference>
<dbReference type="PROSITE" id="PS50110">
    <property type="entry name" value="RESPONSE_REGULATORY"/>
    <property type="match status" value="1"/>
</dbReference>
<dbReference type="AlphaFoldDB" id="A0A5B9VVH0"/>
<dbReference type="Gene3D" id="3.60.40.10">
    <property type="entry name" value="PPM-type phosphatase domain"/>
    <property type="match status" value="1"/>
</dbReference>
<dbReference type="PANTHER" id="PTHR43156:SF2">
    <property type="entry name" value="STAGE II SPORULATION PROTEIN E"/>
    <property type="match status" value="1"/>
</dbReference>
<dbReference type="OrthoDB" id="20101at2"/>
<gene>
    <name evidence="4" type="primary">rsbP_1</name>
    <name evidence="4" type="ORF">OJF2_03940</name>
</gene>
<dbReference type="SUPFAM" id="SSF52172">
    <property type="entry name" value="CheY-like"/>
    <property type="match status" value="1"/>
</dbReference>
<reference evidence="4 5" key="1">
    <citation type="submission" date="2019-08" db="EMBL/GenBank/DDBJ databases">
        <title>Deep-cultivation of Planctomycetes and their phenomic and genomic characterization uncovers novel biology.</title>
        <authorList>
            <person name="Wiegand S."/>
            <person name="Jogler M."/>
            <person name="Boedeker C."/>
            <person name="Pinto D."/>
            <person name="Vollmers J."/>
            <person name="Rivas-Marin E."/>
            <person name="Kohn T."/>
            <person name="Peeters S.H."/>
            <person name="Heuer A."/>
            <person name="Rast P."/>
            <person name="Oberbeckmann S."/>
            <person name="Bunk B."/>
            <person name="Jeske O."/>
            <person name="Meyerdierks A."/>
            <person name="Storesund J.E."/>
            <person name="Kallscheuer N."/>
            <person name="Luecker S."/>
            <person name="Lage O.M."/>
            <person name="Pohl T."/>
            <person name="Merkel B.J."/>
            <person name="Hornburger P."/>
            <person name="Mueller R.-W."/>
            <person name="Bruemmer F."/>
            <person name="Labrenz M."/>
            <person name="Spormann A.M."/>
            <person name="Op den Camp H."/>
            <person name="Overmann J."/>
            <person name="Amann R."/>
            <person name="Jetten M.S.M."/>
            <person name="Mascher T."/>
            <person name="Medema M.H."/>
            <person name="Devos D.P."/>
            <person name="Kaster A.-K."/>
            <person name="Ovreas L."/>
            <person name="Rohde M."/>
            <person name="Galperin M.Y."/>
            <person name="Jogler C."/>
        </authorList>
    </citation>
    <scope>NUCLEOTIDE SEQUENCE [LARGE SCALE GENOMIC DNA]</scope>
    <source>
        <strain evidence="4 5">OJF2</strain>
    </source>
</reference>
<dbReference type="InterPro" id="IPR001789">
    <property type="entry name" value="Sig_transdc_resp-reg_receiver"/>
</dbReference>
<dbReference type="Proteomes" id="UP000324233">
    <property type="component" value="Chromosome"/>
</dbReference>
<dbReference type="InterPro" id="IPR036457">
    <property type="entry name" value="PPM-type-like_dom_sf"/>
</dbReference>
<dbReference type="GO" id="GO:0000160">
    <property type="term" value="P:phosphorelay signal transduction system"/>
    <property type="evidence" value="ECO:0007669"/>
    <property type="project" value="InterPro"/>
</dbReference>
<evidence type="ECO:0000313" key="5">
    <source>
        <dbReference type="Proteomes" id="UP000324233"/>
    </source>
</evidence>
<dbReference type="RefSeq" id="WP_148590739.1">
    <property type="nucleotide sequence ID" value="NZ_CP042997.1"/>
</dbReference>
<sequence>MSNEPLLTQHKVTVLLIDDQPMIGEVVRRMLAGEPDVDFHYCRDASKALEEAGRIGPTVILQDLVMPDIDGLTLVKNFRANEATKETPMIVLSTKEEPAVKAEAFALGANDYVVKLPDRLELLARIRYHSKGYIAQLQRNEAYQALMESQKRLADEVKQAERYVLSLLPDKLKKGEIRTDWRFVPSAELGGDSFGYHWLDDDHFAFYLLDVSGHGVGAALLSVSAMNALRSQALPNTDFRKPSQVLFALNNAFQMDQQNGLYFTIWYGVFHKPTRRVDYSGGGHPPALLIGGPSAAEAKLEVLDSKGPMIGVMTDMEYESGTTTLDRFATIYVFSDGAYELEKADKSMWPFSEFLDYMGRGPHEGLEGSKMDRLIAHDRQIMGRDDFADDLSIVELIF</sequence>
<accession>A0A5B9VVH0</accession>
<evidence type="ECO:0000256" key="1">
    <source>
        <dbReference type="ARBA" id="ARBA00022801"/>
    </source>
</evidence>
<proteinExistence type="predicted"/>
<dbReference type="EC" id="3.1.3.3" evidence="4"/>
<dbReference type="Gene3D" id="3.40.50.2300">
    <property type="match status" value="1"/>
</dbReference>
<dbReference type="Pfam" id="PF07228">
    <property type="entry name" value="SpoIIE"/>
    <property type="match status" value="1"/>
</dbReference>
<dbReference type="InterPro" id="IPR001932">
    <property type="entry name" value="PPM-type_phosphatase-like_dom"/>
</dbReference>
<dbReference type="EMBL" id="CP042997">
    <property type="protein sequence ID" value="QEH31927.1"/>
    <property type="molecule type" value="Genomic_DNA"/>
</dbReference>